<comment type="caution">
    <text evidence="2">The sequence shown here is derived from an EMBL/GenBank/DDBJ whole genome shotgun (WGS) entry which is preliminary data.</text>
</comment>
<dbReference type="AlphaFoldDB" id="A0ABD0VNY4"/>
<evidence type="ECO:0000313" key="3">
    <source>
        <dbReference type="Proteomes" id="UP001552299"/>
    </source>
</evidence>
<name>A0ABD0VNY4_DENTH</name>
<keyword evidence="1" id="KW-0732">Signal</keyword>
<proteinExistence type="predicted"/>
<dbReference type="EMBL" id="JANQDX010000003">
    <property type="protein sequence ID" value="KAL0926762.1"/>
    <property type="molecule type" value="Genomic_DNA"/>
</dbReference>
<reference evidence="2 3" key="1">
    <citation type="journal article" date="2024" name="Plant Biotechnol. J.">
        <title>Dendrobium thyrsiflorum genome and its molecular insights into genes involved in important horticultural traits.</title>
        <authorList>
            <person name="Chen B."/>
            <person name="Wang J.Y."/>
            <person name="Zheng P.J."/>
            <person name="Li K.L."/>
            <person name="Liang Y.M."/>
            <person name="Chen X.F."/>
            <person name="Zhang C."/>
            <person name="Zhao X."/>
            <person name="He X."/>
            <person name="Zhang G.Q."/>
            <person name="Liu Z.J."/>
            <person name="Xu Q."/>
        </authorList>
    </citation>
    <scope>NUCLEOTIDE SEQUENCE [LARGE SCALE GENOMIC DNA]</scope>
    <source>
        <strain evidence="2">GZMU011</strain>
    </source>
</reference>
<dbReference type="InterPro" id="IPR036908">
    <property type="entry name" value="RlpA-like_sf"/>
</dbReference>
<dbReference type="Gene3D" id="2.40.40.10">
    <property type="entry name" value="RlpA-like domain"/>
    <property type="match status" value="1"/>
</dbReference>
<protein>
    <submittedName>
        <fullName evidence="2">Uncharacterized protein</fullName>
    </submittedName>
</protein>
<sequence length="120" mass="13052">MKEETIIFAVPMLLFLASLVSTSIGAETSGVASFYAEPYHPNACNWNGDKTNIVSVSDALWDNGNACGRKYVVWCTPVSHEGIFQNCTEGLSGGYIVEVVDYCNNDLTMLLSQEVFSGNL</sequence>
<dbReference type="SUPFAM" id="SSF50685">
    <property type="entry name" value="Barwin-like endoglucanases"/>
    <property type="match status" value="1"/>
</dbReference>
<dbReference type="Proteomes" id="UP001552299">
    <property type="component" value="Unassembled WGS sequence"/>
</dbReference>
<dbReference type="InterPro" id="IPR044206">
    <property type="entry name" value="EGC1/2"/>
</dbReference>
<accession>A0ABD0VNY4</accession>
<evidence type="ECO:0000256" key="1">
    <source>
        <dbReference type="SAM" id="SignalP"/>
    </source>
</evidence>
<dbReference type="PANTHER" id="PTHR47295:SF2">
    <property type="entry name" value="EG45-LIKE DOMAIN CONTAINING PROTEIN 1-RELATED"/>
    <property type="match status" value="1"/>
</dbReference>
<feature type="chain" id="PRO_5044742913" evidence="1">
    <location>
        <begin position="26"/>
        <end position="120"/>
    </location>
</feature>
<keyword evidence="3" id="KW-1185">Reference proteome</keyword>
<feature type="signal peptide" evidence="1">
    <location>
        <begin position="1"/>
        <end position="25"/>
    </location>
</feature>
<dbReference type="PANTHER" id="PTHR47295">
    <property type="entry name" value="EG45-LIKE DOMAIN CONTAINING PROTEIN 1-RELATED"/>
    <property type="match status" value="1"/>
</dbReference>
<evidence type="ECO:0000313" key="2">
    <source>
        <dbReference type="EMBL" id="KAL0926762.1"/>
    </source>
</evidence>
<dbReference type="CDD" id="cd22269">
    <property type="entry name" value="DPBB_EG45-like"/>
    <property type="match status" value="1"/>
</dbReference>
<gene>
    <name evidence="2" type="ORF">M5K25_003012</name>
</gene>
<organism evidence="2 3">
    <name type="scientific">Dendrobium thyrsiflorum</name>
    <name type="common">Pinecone-like raceme dendrobium</name>
    <name type="synonym">Orchid</name>
    <dbReference type="NCBI Taxonomy" id="117978"/>
    <lineage>
        <taxon>Eukaryota</taxon>
        <taxon>Viridiplantae</taxon>
        <taxon>Streptophyta</taxon>
        <taxon>Embryophyta</taxon>
        <taxon>Tracheophyta</taxon>
        <taxon>Spermatophyta</taxon>
        <taxon>Magnoliopsida</taxon>
        <taxon>Liliopsida</taxon>
        <taxon>Asparagales</taxon>
        <taxon>Orchidaceae</taxon>
        <taxon>Epidendroideae</taxon>
        <taxon>Malaxideae</taxon>
        <taxon>Dendrobiinae</taxon>
        <taxon>Dendrobium</taxon>
    </lineage>
</organism>